<evidence type="ECO:0000313" key="3">
    <source>
        <dbReference type="Proteomes" id="UP000694427"/>
    </source>
</evidence>
<protein>
    <submittedName>
        <fullName evidence="2">Uncharacterized protein</fullName>
    </submittedName>
</protein>
<evidence type="ECO:0000256" key="1">
    <source>
        <dbReference type="SAM" id="MobiDB-lite"/>
    </source>
</evidence>
<feature type="compositionally biased region" description="Polar residues" evidence="1">
    <location>
        <begin position="16"/>
        <end position="25"/>
    </location>
</feature>
<dbReference type="Ensembl" id="ENSCCRT00010000304.1">
    <property type="protein sequence ID" value="ENSCCRP00010000284.1"/>
    <property type="gene ID" value="ENSCCRG00010000135.1"/>
</dbReference>
<reference evidence="2" key="1">
    <citation type="submission" date="2025-08" db="UniProtKB">
        <authorList>
            <consortium name="Ensembl"/>
        </authorList>
    </citation>
    <scope>IDENTIFICATION</scope>
</reference>
<dbReference type="Proteomes" id="UP000694427">
    <property type="component" value="Unplaced"/>
</dbReference>
<evidence type="ECO:0000313" key="2">
    <source>
        <dbReference type="Ensembl" id="ENSCCRP00010000284.1"/>
    </source>
</evidence>
<accession>A0A8C1G1V5</accession>
<name>A0A8C1G1V5_CYPCA</name>
<dbReference type="AlphaFoldDB" id="A0A8C1G1V5"/>
<keyword evidence="3" id="KW-1185">Reference proteome</keyword>
<proteinExistence type="predicted"/>
<feature type="region of interest" description="Disordered" evidence="1">
    <location>
        <begin position="16"/>
        <end position="92"/>
    </location>
</feature>
<organism evidence="2 3">
    <name type="scientific">Cyprinus carpio</name>
    <name type="common">Common carp</name>
    <dbReference type="NCBI Taxonomy" id="7962"/>
    <lineage>
        <taxon>Eukaryota</taxon>
        <taxon>Metazoa</taxon>
        <taxon>Chordata</taxon>
        <taxon>Craniata</taxon>
        <taxon>Vertebrata</taxon>
        <taxon>Euteleostomi</taxon>
        <taxon>Actinopterygii</taxon>
        <taxon>Neopterygii</taxon>
        <taxon>Teleostei</taxon>
        <taxon>Ostariophysi</taxon>
        <taxon>Cypriniformes</taxon>
        <taxon>Cyprinidae</taxon>
        <taxon>Cyprininae</taxon>
        <taxon>Cyprinus</taxon>
    </lineage>
</organism>
<feature type="compositionally biased region" description="Basic and acidic residues" evidence="1">
    <location>
        <begin position="37"/>
        <end position="61"/>
    </location>
</feature>
<sequence>MFFPTNLNCCAFVTTRTQTGRSKSSMFIGHRAPPRPPEQHRAPPRPPEQHRAPPRPPEQHRAPPRPPEQHRHRAPPRPPEQHRAPPRPPAWAGGHLVLWRWAG</sequence>
<reference evidence="2" key="2">
    <citation type="submission" date="2025-09" db="UniProtKB">
        <authorList>
            <consortium name="Ensembl"/>
        </authorList>
    </citation>
    <scope>IDENTIFICATION</scope>
</reference>